<comment type="caution">
    <text evidence="2">The sequence shown here is derived from an EMBL/GenBank/DDBJ whole genome shotgun (WGS) entry which is preliminary data.</text>
</comment>
<accession>A0A7W7Z2H6</accession>
<reference evidence="2 3" key="1">
    <citation type="submission" date="2020-08" db="EMBL/GenBank/DDBJ databases">
        <title>Genomic Encyclopedia of Type Strains, Phase IV (KMG-IV): sequencing the most valuable type-strain genomes for metagenomic binning, comparative biology and taxonomic classification.</title>
        <authorList>
            <person name="Goeker M."/>
        </authorList>
    </citation>
    <scope>NUCLEOTIDE SEQUENCE [LARGE SCALE GENOMIC DNA]</scope>
    <source>
        <strain evidence="2 3">DSM 12706</strain>
    </source>
</reference>
<evidence type="ECO:0000313" key="2">
    <source>
        <dbReference type="EMBL" id="MBB5046749.1"/>
    </source>
</evidence>
<dbReference type="AlphaFoldDB" id="A0A7W7Z2H6"/>
<organism evidence="2 3">
    <name type="scientific">Rhodopseudomonas rhenobacensis</name>
    <dbReference type="NCBI Taxonomy" id="87461"/>
    <lineage>
        <taxon>Bacteria</taxon>
        <taxon>Pseudomonadati</taxon>
        <taxon>Pseudomonadota</taxon>
        <taxon>Alphaproteobacteria</taxon>
        <taxon>Hyphomicrobiales</taxon>
        <taxon>Nitrobacteraceae</taxon>
        <taxon>Rhodopseudomonas</taxon>
    </lineage>
</organism>
<sequence length="161" mass="17399">MAGSKTFSTAFSACIFAIGTASAEPSAPVPVSAERAMQQVDAVLNAYAEANPDFEAAVREIRDAEKLITAALQTGDARELRTQKGRLFQIESRLLQGTKPGDARASCWMAAGDLSAAVAAIVRDEEPARTLVAVNRLDESYRQNLASCERALRTAERRVRR</sequence>
<name>A0A7W7Z2H6_9BRAD</name>
<evidence type="ECO:0000313" key="3">
    <source>
        <dbReference type="Proteomes" id="UP000542353"/>
    </source>
</evidence>
<dbReference type="RefSeq" id="WP_184255945.1">
    <property type="nucleotide sequence ID" value="NZ_JACHIH010000006.1"/>
</dbReference>
<dbReference type="Proteomes" id="UP000542353">
    <property type="component" value="Unassembled WGS sequence"/>
</dbReference>
<feature type="signal peptide" evidence="1">
    <location>
        <begin position="1"/>
        <end position="23"/>
    </location>
</feature>
<proteinExistence type="predicted"/>
<keyword evidence="3" id="KW-1185">Reference proteome</keyword>
<dbReference type="EMBL" id="JACHIH010000006">
    <property type="protein sequence ID" value="MBB5046749.1"/>
    <property type="molecule type" value="Genomic_DNA"/>
</dbReference>
<evidence type="ECO:0008006" key="4">
    <source>
        <dbReference type="Google" id="ProtNLM"/>
    </source>
</evidence>
<keyword evidence="1" id="KW-0732">Signal</keyword>
<gene>
    <name evidence="2" type="ORF">HNR60_001497</name>
</gene>
<feature type="chain" id="PRO_5031330042" description="Lysozyme inhibitor LprI N-terminal domain-containing protein" evidence="1">
    <location>
        <begin position="24"/>
        <end position="161"/>
    </location>
</feature>
<protein>
    <recommendedName>
        <fullName evidence="4">Lysozyme inhibitor LprI N-terminal domain-containing protein</fullName>
    </recommendedName>
</protein>
<evidence type="ECO:0000256" key="1">
    <source>
        <dbReference type="SAM" id="SignalP"/>
    </source>
</evidence>